<dbReference type="EMBL" id="AHSR01000038">
    <property type="protein sequence ID" value="EMC22830.1"/>
    <property type="molecule type" value="Genomic_DNA"/>
</dbReference>
<dbReference type="Proteomes" id="UP000011676">
    <property type="component" value="Unassembled WGS sequence"/>
</dbReference>
<feature type="transmembrane region" description="Helical" evidence="1">
    <location>
        <begin position="12"/>
        <end position="34"/>
    </location>
</feature>
<protein>
    <submittedName>
        <fullName evidence="2">Uncharacterized protein</fullName>
    </submittedName>
</protein>
<evidence type="ECO:0000313" key="2">
    <source>
        <dbReference type="EMBL" id="EMC22830.1"/>
    </source>
</evidence>
<name>A0A829BTS6_STRMG</name>
<keyword evidence="1" id="KW-0812">Transmembrane</keyword>
<accession>A0A829BTS6</accession>
<proteinExistence type="predicted"/>
<comment type="caution">
    <text evidence="2">The sequence shown here is derived from an EMBL/GenBank/DDBJ whole genome shotgun (WGS) entry which is preliminary data.</text>
</comment>
<keyword evidence="1" id="KW-1133">Transmembrane helix</keyword>
<organism evidence="2 3">
    <name type="scientific">Streptococcus mutans SM6</name>
    <dbReference type="NCBI Taxonomy" id="857119"/>
    <lineage>
        <taxon>Bacteria</taxon>
        <taxon>Bacillati</taxon>
        <taxon>Bacillota</taxon>
        <taxon>Bacilli</taxon>
        <taxon>Lactobacillales</taxon>
        <taxon>Streptococcaceae</taxon>
        <taxon>Streptococcus</taxon>
    </lineage>
</organism>
<reference evidence="2 3" key="1">
    <citation type="journal article" date="2013" name="Mol. Biol. Evol.">
        <title>Evolutionary and population genomics of the cavity causing bacteria Streptococcus mutans.</title>
        <authorList>
            <person name="Cornejo O.E."/>
            <person name="Lefebure T."/>
            <person name="Pavinski Bitar P.D."/>
            <person name="Lang P."/>
            <person name="Richards V.P."/>
            <person name="Eilertson K."/>
            <person name="Do T."/>
            <person name="Beighton D."/>
            <person name="Zeng L."/>
            <person name="Ahn S.J."/>
            <person name="Burne R.A."/>
            <person name="Siepel A."/>
            <person name="Bustamante C.D."/>
            <person name="Stanhope M.J."/>
        </authorList>
    </citation>
    <scope>NUCLEOTIDE SEQUENCE [LARGE SCALE GENOMIC DNA]</scope>
    <source>
        <strain evidence="2 3">SM6</strain>
    </source>
</reference>
<sequence>MDKFFTNEHGYFNWQSVLAIVGILGFLWGIYIYVDKRKSKIQERKIQSQVQKQEKLTEPYNELIRIISLFPNRTPYDVMTLLSYGPPNFSSENFDTVNRILEIQIKEDYQKRLERKGLTYQDEEDIKTEIRNREYYIKEIEKIKNQYFLAKQEYERFRHTDKTIELYAGQDVKNCLVEFYVTWHNAFIAGRTLEYADGRQNKLDNIRWKLEQVIRADLGII</sequence>
<evidence type="ECO:0000256" key="1">
    <source>
        <dbReference type="SAM" id="Phobius"/>
    </source>
</evidence>
<dbReference type="RefSeq" id="WP_002263392.1">
    <property type="nucleotide sequence ID" value="NZ_AHSR01000038.1"/>
</dbReference>
<gene>
    <name evidence="2" type="ORF">SMU82_07826</name>
</gene>
<dbReference type="AlphaFoldDB" id="A0A829BTS6"/>
<evidence type="ECO:0000313" key="3">
    <source>
        <dbReference type="Proteomes" id="UP000011676"/>
    </source>
</evidence>
<keyword evidence="1" id="KW-0472">Membrane</keyword>